<name>A0ABQ9EU06_TEGGR</name>
<dbReference type="Proteomes" id="UP001217089">
    <property type="component" value="Unassembled WGS sequence"/>
</dbReference>
<dbReference type="EMBL" id="JARBDR010000793">
    <property type="protein sequence ID" value="KAJ8307436.1"/>
    <property type="molecule type" value="Genomic_DNA"/>
</dbReference>
<sequence length="104" mass="12265">MIVKLKKFWSCFMITLLFTLADSFLPNHYVNFLSGNDYTHADITEKGILEAVAEYFEQHTTPRKTAFSTGTLTKIPDITARKLYQYYYEVKGRREKVLKRKNIF</sequence>
<gene>
    <name evidence="2" type="ORF">KUTeg_015520</name>
</gene>
<feature type="chain" id="PRO_5046538455" evidence="1">
    <location>
        <begin position="24"/>
        <end position="104"/>
    </location>
</feature>
<reference evidence="2 3" key="1">
    <citation type="submission" date="2022-12" db="EMBL/GenBank/DDBJ databases">
        <title>Chromosome-level genome of Tegillarca granosa.</title>
        <authorList>
            <person name="Kim J."/>
        </authorList>
    </citation>
    <scope>NUCLEOTIDE SEQUENCE [LARGE SCALE GENOMIC DNA]</scope>
    <source>
        <strain evidence="2">Teg-2019</strain>
        <tissue evidence="2">Adductor muscle</tissue>
    </source>
</reference>
<keyword evidence="1" id="KW-0732">Signal</keyword>
<comment type="caution">
    <text evidence="2">The sequence shown here is derived from an EMBL/GenBank/DDBJ whole genome shotgun (WGS) entry which is preliminary data.</text>
</comment>
<proteinExistence type="predicted"/>
<feature type="signal peptide" evidence="1">
    <location>
        <begin position="1"/>
        <end position="23"/>
    </location>
</feature>
<evidence type="ECO:0000313" key="2">
    <source>
        <dbReference type="EMBL" id="KAJ8307436.1"/>
    </source>
</evidence>
<protein>
    <submittedName>
        <fullName evidence="2">Uncharacterized protein</fullName>
    </submittedName>
</protein>
<accession>A0ABQ9EU06</accession>
<evidence type="ECO:0000256" key="1">
    <source>
        <dbReference type="SAM" id="SignalP"/>
    </source>
</evidence>
<keyword evidence="3" id="KW-1185">Reference proteome</keyword>
<organism evidence="2 3">
    <name type="scientific">Tegillarca granosa</name>
    <name type="common">Malaysian cockle</name>
    <name type="synonym">Anadara granosa</name>
    <dbReference type="NCBI Taxonomy" id="220873"/>
    <lineage>
        <taxon>Eukaryota</taxon>
        <taxon>Metazoa</taxon>
        <taxon>Spiralia</taxon>
        <taxon>Lophotrochozoa</taxon>
        <taxon>Mollusca</taxon>
        <taxon>Bivalvia</taxon>
        <taxon>Autobranchia</taxon>
        <taxon>Pteriomorphia</taxon>
        <taxon>Arcoida</taxon>
        <taxon>Arcoidea</taxon>
        <taxon>Arcidae</taxon>
        <taxon>Tegillarca</taxon>
    </lineage>
</organism>
<evidence type="ECO:0000313" key="3">
    <source>
        <dbReference type="Proteomes" id="UP001217089"/>
    </source>
</evidence>